<protein>
    <submittedName>
        <fullName evidence="2">Ribonuclease h protein</fullName>
    </submittedName>
</protein>
<evidence type="ECO:0000313" key="3">
    <source>
        <dbReference type="Proteomes" id="UP000237347"/>
    </source>
</evidence>
<reference evidence="2 3" key="1">
    <citation type="journal article" date="2018" name="Sci. Data">
        <title>The draft genome sequence of cork oak.</title>
        <authorList>
            <person name="Ramos A.M."/>
            <person name="Usie A."/>
            <person name="Barbosa P."/>
            <person name="Barros P.M."/>
            <person name="Capote T."/>
            <person name="Chaves I."/>
            <person name="Simoes F."/>
            <person name="Abreu I."/>
            <person name="Carrasquinho I."/>
            <person name="Faro C."/>
            <person name="Guimaraes J.B."/>
            <person name="Mendonca D."/>
            <person name="Nobrega F."/>
            <person name="Rodrigues L."/>
            <person name="Saibo N.J.M."/>
            <person name="Varela M.C."/>
            <person name="Egas C."/>
            <person name="Matos J."/>
            <person name="Miguel C.M."/>
            <person name="Oliveira M.M."/>
            <person name="Ricardo C.P."/>
            <person name="Goncalves S."/>
        </authorList>
    </citation>
    <scope>NUCLEOTIDE SEQUENCE [LARGE SCALE GENOMIC DNA]</scope>
    <source>
        <strain evidence="3">cv. HL8</strain>
    </source>
</reference>
<organism evidence="2 3">
    <name type="scientific">Quercus suber</name>
    <name type="common">Cork oak</name>
    <dbReference type="NCBI Taxonomy" id="58331"/>
    <lineage>
        <taxon>Eukaryota</taxon>
        <taxon>Viridiplantae</taxon>
        <taxon>Streptophyta</taxon>
        <taxon>Embryophyta</taxon>
        <taxon>Tracheophyta</taxon>
        <taxon>Spermatophyta</taxon>
        <taxon>Magnoliopsida</taxon>
        <taxon>eudicotyledons</taxon>
        <taxon>Gunneridae</taxon>
        <taxon>Pentapetalae</taxon>
        <taxon>rosids</taxon>
        <taxon>fabids</taxon>
        <taxon>Fagales</taxon>
        <taxon>Fagaceae</taxon>
        <taxon>Quercus</taxon>
    </lineage>
</organism>
<dbReference type="AlphaFoldDB" id="A0AAW0KC67"/>
<evidence type="ECO:0000313" key="2">
    <source>
        <dbReference type="EMBL" id="KAK7836380.1"/>
    </source>
</evidence>
<gene>
    <name evidence="2" type="ORF">CFP56_022546</name>
</gene>
<name>A0AAW0KC67_QUESU</name>
<dbReference type="InterPro" id="IPR026960">
    <property type="entry name" value="RVT-Znf"/>
</dbReference>
<comment type="caution">
    <text evidence="2">The sequence shown here is derived from an EMBL/GenBank/DDBJ whole genome shotgun (WGS) entry which is preliminary data.</text>
</comment>
<feature type="domain" description="Reverse transcriptase zinc-binding" evidence="1">
    <location>
        <begin position="14"/>
        <end position="78"/>
    </location>
</feature>
<dbReference type="Proteomes" id="UP000237347">
    <property type="component" value="Unassembled WGS sequence"/>
</dbReference>
<keyword evidence="3" id="KW-1185">Reference proteome</keyword>
<dbReference type="EMBL" id="PKMF04000354">
    <property type="protein sequence ID" value="KAK7836380.1"/>
    <property type="molecule type" value="Genomic_DNA"/>
</dbReference>
<dbReference type="Pfam" id="PF13966">
    <property type="entry name" value="zf-RVT"/>
    <property type="match status" value="1"/>
</dbReference>
<sequence length="142" mass="16556">MEEEGHYTGYFDGDWIWKAFTISKIKCFVWLCYHKSVPVNTVLVARGMDVSPVCQLCREGLESILHVLRDCQIARNLWNSLSPPMPASLFFGLNITEWIRQICCNFKTSLNSNIRWDIIFCFGIWTLWLNRNGVVFRNESGQ</sequence>
<accession>A0AAW0KC67</accession>
<evidence type="ECO:0000259" key="1">
    <source>
        <dbReference type="Pfam" id="PF13966"/>
    </source>
</evidence>
<proteinExistence type="predicted"/>